<protein>
    <submittedName>
        <fullName evidence="2">Uncharacterized protein</fullName>
    </submittedName>
</protein>
<dbReference type="EMBL" id="JAZDQT010000001">
    <property type="protein sequence ID" value="MEE1943688.1"/>
    <property type="molecule type" value="Genomic_DNA"/>
</dbReference>
<dbReference type="RefSeq" id="WP_330106092.1">
    <property type="nucleotide sequence ID" value="NZ_JAZDQT010000001.1"/>
</dbReference>
<gene>
    <name evidence="2" type="ORF">VRU48_01125</name>
</gene>
<keyword evidence="3" id="KW-1185">Reference proteome</keyword>
<comment type="caution">
    <text evidence="2">The sequence shown here is derived from an EMBL/GenBank/DDBJ whole genome shotgun (WGS) entry which is preliminary data.</text>
</comment>
<sequence>MKINLIASFLLLLSFLSQEKPLSEVVHITPPKKSESMDWVEHYKYMLKNYRSSPAMDGTTKCFNKNGIIITFWDNILWDDYLKKQVKNLSEMKASKLETLEELGMSNDIDKAEIIKVNDIGFFISCTHVAGDEYRYNFDSEYRNYKSISGRVVCKKQDRKKAEKIFNDLLKSIKFK</sequence>
<reference evidence="2 3" key="1">
    <citation type="submission" date="2024-01" db="EMBL/GenBank/DDBJ databases">
        <title>Pedobacter sp. nov., isolated from fresh soil.</title>
        <authorList>
            <person name="Le N.T.T."/>
        </authorList>
    </citation>
    <scope>NUCLEOTIDE SEQUENCE [LARGE SCALE GENOMIC DNA]</scope>
    <source>
        <strain evidence="2 3">KR3-3</strain>
    </source>
</reference>
<evidence type="ECO:0000256" key="1">
    <source>
        <dbReference type="SAM" id="SignalP"/>
    </source>
</evidence>
<feature type="signal peptide" evidence="1">
    <location>
        <begin position="1"/>
        <end position="19"/>
    </location>
</feature>
<keyword evidence="1" id="KW-0732">Signal</keyword>
<proteinExistence type="predicted"/>
<dbReference type="Proteomes" id="UP001336835">
    <property type="component" value="Unassembled WGS sequence"/>
</dbReference>
<organism evidence="2 3">
    <name type="scientific">Pedobacter albus</name>
    <dbReference type="NCBI Taxonomy" id="3113905"/>
    <lineage>
        <taxon>Bacteria</taxon>
        <taxon>Pseudomonadati</taxon>
        <taxon>Bacteroidota</taxon>
        <taxon>Sphingobacteriia</taxon>
        <taxon>Sphingobacteriales</taxon>
        <taxon>Sphingobacteriaceae</taxon>
        <taxon>Pedobacter</taxon>
    </lineage>
</organism>
<evidence type="ECO:0000313" key="2">
    <source>
        <dbReference type="EMBL" id="MEE1943688.1"/>
    </source>
</evidence>
<name>A0ABU7I2M0_9SPHI</name>
<feature type="chain" id="PRO_5045412570" evidence="1">
    <location>
        <begin position="20"/>
        <end position="176"/>
    </location>
</feature>
<evidence type="ECO:0000313" key="3">
    <source>
        <dbReference type="Proteomes" id="UP001336835"/>
    </source>
</evidence>
<accession>A0ABU7I2M0</accession>